<evidence type="ECO:0000259" key="3">
    <source>
        <dbReference type="PROSITE" id="PS51371"/>
    </source>
</evidence>
<dbReference type="Proteomes" id="UP000318878">
    <property type="component" value="Unassembled WGS sequence"/>
</dbReference>
<dbReference type="SMART" id="SM00116">
    <property type="entry name" value="CBS"/>
    <property type="match status" value="2"/>
</dbReference>
<keyword evidence="5" id="KW-1185">Reference proteome</keyword>
<feature type="domain" description="CBS" evidence="3">
    <location>
        <begin position="86"/>
        <end position="145"/>
    </location>
</feature>
<dbReference type="SUPFAM" id="SSF54631">
    <property type="entry name" value="CBS-domain pair"/>
    <property type="match status" value="1"/>
</dbReference>
<dbReference type="PANTHER" id="PTHR43080:SF2">
    <property type="entry name" value="CBS DOMAIN-CONTAINING PROTEIN"/>
    <property type="match status" value="1"/>
</dbReference>
<dbReference type="EMBL" id="SJPF01000004">
    <property type="protein sequence ID" value="TWT31702.1"/>
    <property type="molecule type" value="Genomic_DNA"/>
</dbReference>
<dbReference type="Pfam" id="PF00571">
    <property type="entry name" value="CBS"/>
    <property type="match status" value="2"/>
</dbReference>
<comment type="caution">
    <text evidence="4">The sequence shown here is derived from an EMBL/GenBank/DDBJ whole genome shotgun (WGS) entry which is preliminary data.</text>
</comment>
<sequence length="272" mass="29943">MPSLDTISEKLSGVVRDVMTVKVHTATVGTHVKIVAGLMARHGLRRIIIVDEKKRVIGVVSQRDVVRSMMKPEEPDELPREIQHLITRERPVTVSPDVPLAKAALVLATNKIGCLPVVGLRQELRGVLSTSDLIHHLAEVQEGEVENSFRMYSPMNEAKVKIPAYIRKVNGDLVIPMNNIKNRKARLDRVVLGYDPPSSRILVKFVRGTVEDAIATKIADSNLVIPAHGFVRHFDLIGKSSAFDVVDHNESKFLVLSPRQSGDNQAPGPGST</sequence>
<accession>A0A5C5V1X0</accession>
<evidence type="ECO:0000256" key="1">
    <source>
        <dbReference type="ARBA" id="ARBA00023122"/>
    </source>
</evidence>
<dbReference type="InterPro" id="IPR051257">
    <property type="entry name" value="Diverse_CBS-Domain"/>
</dbReference>
<reference evidence="4 5" key="1">
    <citation type="submission" date="2019-02" db="EMBL/GenBank/DDBJ databases">
        <title>Deep-cultivation of Planctomycetes and their phenomic and genomic characterization uncovers novel biology.</title>
        <authorList>
            <person name="Wiegand S."/>
            <person name="Jogler M."/>
            <person name="Boedeker C."/>
            <person name="Pinto D."/>
            <person name="Vollmers J."/>
            <person name="Rivas-Marin E."/>
            <person name="Kohn T."/>
            <person name="Peeters S.H."/>
            <person name="Heuer A."/>
            <person name="Rast P."/>
            <person name="Oberbeckmann S."/>
            <person name="Bunk B."/>
            <person name="Jeske O."/>
            <person name="Meyerdierks A."/>
            <person name="Storesund J.E."/>
            <person name="Kallscheuer N."/>
            <person name="Luecker S."/>
            <person name="Lage O.M."/>
            <person name="Pohl T."/>
            <person name="Merkel B.J."/>
            <person name="Hornburger P."/>
            <person name="Mueller R.-W."/>
            <person name="Bruemmer F."/>
            <person name="Labrenz M."/>
            <person name="Spormann A.M."/>
            <person name="Op Den Camp H."/>
            <person name="Overmann J."/>
            <person name="Amann R."/>
            <person name="Jetten M.S.M."/>
            <person name="Mascher T."/>
            <person name="Medema M.H."/>
            <person name="Devos D.P."/>
            <person name="Kaster A.-K."/>
            <person name="Ovreas L."/>
            <person name="Rohde M."/>
            <person name="Galperin M.Y."/>
            <person name="Jogler C."/>
        </authorList>
    </citation>
    <scope>NUCLEOTIDE SEQUENCE [LARGE SCALE GENOMIC DNA]</scope>
    <source>
        <strain evidence="4 5">Enr8</strain>
    </source>
</reference>
<dbReference type="AlphaFoldDB" id="A0A5C5V1X0"/>
<dbReference type="InterPro" id="IPR046342">
    <property type="entry name" value="CBS_dom_sf"/>
</dbReference>
<dbReference type="Gene3D" id="3.10.580.10">
    <property type="entry name" value="CBS-domain"/>
    <property type="match status" value="1"/>
</dbReference>
<evidence type="ECO:0000313" key="4">
    <source>
        <dbReference type="EMBL" id="TWT31702.1"/>
    </source>
</evidence>
<proteinExistence type="predicted"/>
<feature type="domain" description="CBS" evidence="3">
    <location>
        <begin position="19"/>
        <end position="77"/>
    </location>
</feature>
<gene>
    <name evidence="4" type="ORF">Enr8_36260</name>
</gene>
<evidence type="ECO:0000313" key="5">
    <source>
        <dbReference type="Proteomes" id="UP000318878"/>
    </source>
</evidence>
<dbReference type="PROSITE" id="PS51371">
    <property type="entry name" value="CBS"/>
    <property type="match status" value="2"/>
</dbReference>
<dbReference type="OrthoDB" id="254317at2"/>
<keyword evidence="1 2" id="KW-0129">CBS domain</keyword>
<organism evidence="4 5">
    <name type="scientific">Blastopirellula retiformator</name>
    <dbReference type="NCBI Taxonomy" id="2527970"/>
    <lineage>
        <taxon>Bacteria</taxon>
        <taxon>Pseudomonadati</taxon>
        <taxon>Planctomycetota</taxon>
        <taxon>Planctomycetia</taxon>
        <taxon>Pirellulales</taxon>
        <taxon>Pirellulaceae</taxon>
        <taxon>Blastopirellula</taxon>
    </lineage>
</organism>
<protein>
    <submittedName>
        <fullName evidence="4">Inosine 5'-monophosphate dehydrogenase</fullName>
    </submittedName>
</protein>
<name>A0A5C5V1X0_9BACT</name>
<dbReference type="InterPro" id="IPR000644">
    <property type="entry name" value="CBS_dom"/>
</dbReference>
<dbReference type="PANTHER" id="PTHR43080">
    <property type="entry name" value="CBS DOMAIN-CONTAINING PROTEIN CBSX3, MITOCHONDRIAL"/>
    <property type="match status" value="1"/>
</dbReference>
<evidence type="ECO:0000256" key="2">
    <source>
        <dbReference type="PROSITE-ProRule" id="PRU00703"/>
    </source>
</evidence>
<dbReference type="RefSeq" id="WP_146434036.1">
    <property type="nucleotide sequence ID" value="NZ_SJPF01000004.1"/>
</dbReference>